<dbReference type="GO" id="GO:0005737">
    <property type="term" value="C:cytoplasm"/>
    <property type="evidence" value="ECO:0007669"/>
    <property type="project" value="UniProtKB-SubCell"/>
</dbReference>
<comment type="similarity">
    <text evidence="14 16">Belongs to the type III pantothenate kinase family.</text>
</comment>
<comment type="caution">
    <text evidence="16">Lacks conserved residue(s) required for the propagation of feature annotation.</text>
</comment>
<evidence type="ECO:0000256" key="1">
    <source>
        <dbReference type="ARBA" id="ARBA00001206"/>
    </source>
</evidence>
<dbReference type="InterPro" id="IPR043129">
    <property type="entry name" value="ATPase_NBD"/>
</dbReference>
<dbReference type="GO" id="GO:0015937">
    <property type="term" value="P:coenzyme A biosynthetic process"/>
    <property type="evidence" value="ECO:0007669"/>
    <property type="project" value="UniProtKB-UniRule"/>
</dbReference>
<dbReference type="Proteomes" id="UP000823632">
    <property type="component" value="Unassembled WGS sequence"/>
</dbReference>
<accession>A0A9D9DNV8</accession>
<comment type="function">
    <text evidence="16">Catalyzes the phosphorylation of pantothenate (Pan), the first step in CoA biosynthesis.</text>
</comment>
<dbReference type="EC" id="2.7.1.33" evidence="6 16"/>
<evidence type="ECO:0000313" key="18">
    <source>
        <dbReference type="Proteomes" id="UP000823632"/>
    </source>
</evidence>
<dbReference type="NCBIfam" id="TIGR00671">
    <property type="entry name" value="baf"/>
    <property type="match status" value="1"/>
</dbReference>
<keyword evidence="13 16" id="KW-0173">Coenzyme A biosynthesis</keyword>
<dbReference type="HAMAP" id="MF_01274">
    <property type="entry name" value="Pantothen_kinase_3"/>
    <property type="match status" value="1"/>
</dbReference>
<reference evidence="17" key="1">
    <citation type="submission" date="2020-10" db="EMBL/GenBank/DDBJ databases">
        <authorList>
            <person name="Gilroy R."/>
        </authorList>
    </citation>
    <scope>NUCLEOTIDE SEQUENCE</scope>
    <source>
        <strain evidence="17">10192</strain>
    </source>
</reference>
<evidence type="ECO:0000256" key="4">
    <source>
        <dbReference type="ARBA" id="ARBA00005225"/>
    </source>
</evidence>
<dbReference type="NCBIfam" id="NF009855">
    <property type="entry name" value="PRK13321.1"/>
    <property type="match status" value="1"/>
</dbReference>
<reference evidence="17" key="2">
    <citation type="journal article" date="2021" name="PeerJ">
        <title>Extensive microbial diversity within the chicken gut microbiome revealed by metagenomics and culture.</title>
        <authorList>
            <person name="Gilroy R."/>
            <person name="Ravi A."/>
            <person name="Getino M."/>
            <person name="Pursley I."/>
            <person name="Horton D.L."/>
            <person name="Alikhan N.F."/>
            <person name="Baker D."/>
            <person name="Gharbi K."/>
            <person name="Hall N."/>
            <person name="Watson M."/>
            <person name="Adriaenssens E.M."/>
            <person name="Foster-Nyarko E."/>
            <person name="Jarju S."/>
            <person name="Secka A."/>
            <person name="Antonio M."/>
            <person name="Oren A."/>
            <person name="Chaudhuri R.R."/>
            <person name="La Ragione R."/>
            <person name="Hildebrand F."/>
            <person name="Pallen M.J."/>
        </authorList>
    </citation>
    <scope>NUCLEOTIDE SEQUENCE</scope>
    <source>
        <strain evidence="17">10192</strain>
    </source>
</reference>
<dbReference type="AlphaFoldDB" id="A0A9D9DNV8"/>
<dbReference type="EMBL" id="JADIND010000157">
    <property type="protein sequence ID" value="MBO8431154.1"/>
    <property type="molecule type" value="Genomic_DNA"/>
</dbReference>
<feature type="binding site" evidence="16">
    <location>
        <position position="179"/>
    </location>
    <ligand>
        <name>substrate</name>
    </ligand>
</feature>
<evidence type="ECO:0000256" key="16">
    <source>
        <dbReference type="HAMAP-Rule" id="MF_01274"/>
    </source>
</evidence>
<evidence type="ECO:0000256" key="13">
    <source>
        <dbReference type="ARBA" id="ARBA00022993"/>
    </source>
</evidence>
<evidence type="ECO:0000256" key="2">
    <source>
        <dbReference type="ARBA" id="ARBA00001958"/>
    </source>
</evidence>
<comment type="subunit">
    <text evidence="5 16">Homodimer.</text>
</comment>
<keyword evidence="16" id="KW-0479">Metal-binding</keyword>
<evidence type="ECO:0000256" key="5">
    <source>
        <dbReference type="ARBA" id="ARBA00011738"/>
    </source>
</evidence>
<protein>
    <recommendedName>
        <fullName evidence="15 16">Type III pantothenate kinase</fullName>
        <ecNumber evidence="6 16">2.7.1.33</ecNumber>
    </recommendedName>
    <alternativeName>
        <fullName evidence="16">PanK-III</fullName>
    </alternativeName>
    <alternativeName>
        <fullName evidence="16">Pantothenic acid kinase</fullName>
    </alternativeName>
</protein>
<comment type="catalytic activity">
    <reaction evidence="1 16">
        <text>(R)-pantothenate + ATP = (R)-4'-phosphopantothenate + ADP + H(+)</text>
        <dbReference type="Rhea" id="RHEA:16373"/>
        <dbReference type="ChEBI" id="CHEBI:10986"/>
        <dbReference type="ChEBI" id="CHEBI:15378"/>
        <dbReference type="ChEBI" id="CHEBI:29032"/>
        <dbReference type="ChEBI" id="CHEBI:30616"/>
        <dbReference type="ChEBI" id="CHEBI:456216"/>
        <dbReference type="EC" id="2.7.1.33"/>
    </reaction>
</comment>
<feature type="binding site" evidence="16">
    <location>
        <begin position="102"/>
        <end position="105"/>
    </location>
    <ligand>
        <name>substrate</name>
    </ligand>
</feature>
<comment type="cofactor">
    <cofactor evidence="2">
        <name>K(+)</name>
        <dbReference type="ChEBI" id="CHEBI:29103"/>
    </cofactor>
</comment>
<comment type="caution">
    <text evidence="17">The sequence shown here is derived from an EMBL/GenBank/DDBJ whole genome shotgun (WGS) entry which is preliminary data.</text>
</comment>
<organism evidence="17 18">
    <name type="scientific">Candidatus Scatousia excrementipullorum</name>
    <dbReference type="NCBI Taxonomy" id="2840936"/>
    <lineage>
        <taxon>Bacteria</taxon>
        <taxon>Candidatus Scatousia</taxon>
    </lineage>
</organism>
<dbReference type="Gene3D" id="3.30.420.40">
    <property type="match status" value="2"/>
</dbReference>
<dbReference type="Pfam" id="PF03309">
    <property type="entry name" value="Pan_kinase"/>
    <property type="match status" value="1"/>
</dbReference>
<evidence type="ECO:0000256" key="12">
    <source>
        <dbReference type="ARBA" id="ARBA00022958"/>
    </source>
</evidence>
<keyword evidence="12 16" id="KW-0630">Potassium</keyword>
<evidence type="ECO:0000256" key="14">
    <source>
        <dbReference type="ARBA" id="ARBA00038036"/>
    </source>
</evidence>
<comment type="subcellular location">
    <subcellularLocation>
        <location evidence="3 16">Cytoplasm</location>
    </subcellularLocation>
</comment>
<evidence type="ECO:0000256" key="10">
    <source>
        <dbReference type="ARBA" id="ARBA00022777"/>
    </source>
</evidence>
<dbReference type="PANTHER" id="PTHR34265">
    <property type="entry name" value="TYPE III PANTOTHENATE KINASE"/>
    <property type="match status" value="1"/>
</dbReference>
<evidence type="ECO:0000256" key="8">
    <source>
        <dbReference type="ARBA" id="ARBA00022679"/>
    </source>
</evidence>
<evidence type="ECO:0000313" key="17">
    <source>
        <dbReference type="EMBL" id="MBO8431154.1"/>
    </source>
</evidence>
<evidence type="ECO:0000256" key="9">
    <source>
        <dbReference type="ARBA" id="ARBA00022741"/>
    </source>
</evidence>
<gene>
    <name evidence="16" type="primary">coaX</name>
    <name evidence="17" type="ORF">IAC76_07170</name>
</gene>
<keyword evidence="11 16" id="KW-0067">ATP-binding</keyword>
<feature type="binding site" evidence="16">
    <location>
        <position position="127"/>
    </location>
    <ligand>
        <name>ATP</name>
        <dbReference type="ChEBI" id="CHEBI:30616"/>
    </ligand>
</feature>
<dbReference type="PANTHER" id="PTHR34265:SF1">
    <property type="entry name" value="TYPE III PANTOTHENATE KINASE"/>
    <property type="match status" value="1"/>
</dbReference>
<comment type="cofactor">
    <cofactor evidence="16">
        <name>NH4(+)</name>
        <dbReference type="ChEBI" id="CHEBI:28938"/>
    </cofactor>
    <cofactor evidence="16">
        <name>K(+)</name>
        <dbReference type="ChEBI" id="CHEBI:29103"/>
    </cofactor>
    <text evidence="16">A monovalent cation. Ammonium or potassium.</text>
</comment>
<name>A0A9D9DNV8_9BACT</name>
<dbReference type="GO" id="GO:0005524">
    <property type="term" value="F:ATP binding"/>
    <property type="evidence" value="ECO:0007669"/>
    <property type="project" value="UniProtKB-UniRule"/>
</dbReference>
<evidence type="ECO:0000256" key="15">
    <source>
        <dbReference type="ARBA" id="ARBA00040883"/>
    </source>
</evidence>
<feature type="binding site" evidence="16">
    <location>
        <position position="124"/>
    </location>
    <ligand>
        <name>K(+)</name>
        <dbReference type="ChEBI" id="CHEBI:29103"/>
    </ligand>
</feature>
<keyword evidence="7 16" id="KW-0963">Cytoplasm</keyword>
<sequence>MLLTADIGNTSITLGLFDNEALIEDFRLASDKDLSLEEYEVLLKSLFKNYDIKGCIISSVVEELNEKFTSAVYNVFKIKPLMLSAKINTGIKINMPNLDEVGADRIANAAGAYVLYNHPVIVIDFGTATTFDIVNKEGEFVGGVIAPGINLQLRTLNAFTSKLPRIEVAESRTAIGNNTVDAILSGVIRGCACMIDGLIEQCETELGTKAVIVATGGYAGFVAPYLKRNFDFINPTLTLEGLRHLYNINQLAAV</sequence>
<feature type="active site" description="Proton acceptor" evidence="16">
    <location>
        <position position="104"/>
    </location>
</feature>
<dbReference type="GO" id="GO:0046872">
    <property type="term" value="F:metal ion binding"/>
    <property type="evidence" value="ECO:0007669"/>
    <property type="project" value="UniProtKB-KW"/>
</dbReference>
<evidence type="ECO:0000256" key="11">
    <source>
        <dbReference type="ARBA" id="ARBA00022840"/>
    </source>
</evidence>
<comment type="pathway">
    <text evidence="4 16">Cofactor biosynthesis; coenzyme A biosynthesis; CoA from (R)-pantothenate: step 1/5.</text>
</comment>
<dbReference type="SUPFAM" id="SSF53067">
    <property type="entry name" value="Actin-like ATPase domain"/>
    <property type="match status" value="2"/>
</dbReference>
<dbReference type="GO" id="GO:0004594">
    <property type="term" value="F:pantothenate kinase activity"/>
    <property type="evidence" value="ECO:0007669"/>
    <property type="project" value="UniProtKB-UniRule"/>
</dbReference>
<evidence type="ECO:0000256" key="6">
    <source>
        <dbReference type="ARBA" id="ARBA00012102"/>
    </source>
</evidence>
<dbReference type="InterPro" id="IPR004619">
    <property type="entry name" value="Type_III_PanK"/>
</dbReference>
<evidence type="ECO:0000256" key="3">
    <source>
        <dbReference type="ARBA" id="ARBA00004496"/>
    </source>
</evidence>
<keyword evidence="8 16" id="KW-0808">Transferase</keyword>
<keyword evidence="9 16" id="KW-0547">Nucleotide-binding</keyword>
<evidence type="ECO:0000256" key="7">
    <source>
        <dbReference type="ARBA" id="ARBA00022490"/>
    </source>
</evidence>
<keyword evidence="10 16" id="KW-0418">Kinase</keyword>
<feature type="binding site" evidence="16">
    <location>
        <begin position="6"/>
        <end position="13"/>
    </location>
    <ligand>
        <name>ATP</name>
        <dbReference type="ChEBI" id="CHEBI:30616"/>
    </ligand>
</feature>
<dbReference type="CDD" id="cd24015">
    <property type="entry name" value="ASKHA_NBD_PanK-III"/>
    <property type="match status" value="1"/>
</dbReference>
<proteinExistence type="inferred from homology"/>